<evidence type="ECO:0000259" key="8">
    <source>
        <dbReference type="PROSITE" id="PS50930"/>
    </source>
</evidence>
<name>A0ABT5KZG5_9ALTE</name>
<evidence type="ECO:0000259" key="7">
    <source>
        <dbReference type="PROSITE" id="PS50110"/>
    </source>
</evidence>
<dbReference type="SMART" id="SM00850">
    <property type="entry name" value="LytTR"/>
    <property type="match status" value="1"/>
</dbReference>
<sequence length="226" mass="25184">MLNTLIIDDEPLAHKVIMHHLVSHTDINVVKHCYNATEALAWLASDSADLLFLDINMPALSGMDMLKVLANRPQVIIVSAYQEFALQSYELDVTDYLLKPVSAERLSLALDKVRSRVVSAPVPALPQDIVIKVDREQRRVAPGDITYLEAYGNYVKVWCGDTMLLANSTLKQLVAQLPGQMFTQIHKSYVVRNAAVIARDSESVMLQNKQRLKVGKSFKAVLASLL</sequence>
<keyword evidence="5" id="KW-0804">Transcription</keyword>
<dbReference type="InterPro" id="IPR039420">
    <property type="entry name" value="WalR-like"/>
</dbReference>
<dbReference type="Gene3D" id="3.40.50.2300">
    <property type="match status" value="1"/>
</dbReference>
<keyword evidence="1 6" id="KW-0597">Phosphoprotein</keyword>
<dbReference type="SUPFAM" id="SSF52172">
    <property type="entry name" value="CheY-like"/>
    <property type="match status" value="1"/>
</dbReference>
<dbReference type="PANTHER" id="PTHR48111">
    <property type="entry name" value="REGULATOR OF RPOS"/>
    <property type="match status" value="1"/>
</dbReference>
<dbReference type="Pfam" id="PF04397">
    <property type="entry name" value="LytTR"/>
    <property type="match status" value="1"/>
</dbReference>
<dbReference type="Proteomes" id="UP001218788">
    <property type="component" value="Unassembled WGS sequence"/>
</dbReference>
<keyword evidence="10" id="KW-1185">Reference proteome</keyword>
<keyword evidence="3" id="KW-0805">Transcription regulation</keyword>
<dbReference type="PANTHER" id="PTHR48111:SF1">
    <property type="entry name" value="TWO-COMPONENT RESPONSE REGULATOR ORR33"/>
    <property type="match status" value="1"/>
</dbReference>
<dbReference type="PROSITE" id="PS50110">
    <property type="entry name" value="RESPONSE_REGULATORY"/>
    <property type="match status" value="1"/>
</dbReference>
<evidence type="ECO:0000256" key="2">
    <source>
        <dbReference type="ARBA" id="ARBA00023012"/>
    </source>
</evidence>
<evidence type="ECO:0000256" key="3">
    <source>
        <dbReference type="ARBA" id="ARBA00023015"/>
    </source>
</evidence>
<dbReference type="SMART" id="SM00448">
    <property type="entry name" value="REC"/>
    <property type="match status" value="1"/>
</dbReference>
<organism evidence="9 10">
    <name type="scientific">Alteromonas gilva</name>
    <dbReference type="NCBI Taxonomy" id="2987522"/>
    <lineage>
        <taxon>Bacteria</taxon>
        <taxon>Pseudomonadati</taxon>
        <taxon>Pseudomonadota</taxon>
        <taxon>Gammaproteobacteria</taxon>
        <taxon>Alteromonadales</taxon>
        <taxon>Alteromonadaceae</taxon>
        <taxon>Alteromonas/Salinimonas group</taxon>
        <taxon>Alteromonas</taxon>
    </lineage>
</organism>
<dbReference type="PROSITE" id="PS50930">
    <property type="entry name" value="HTH_LYTTR"/>
    <property type="match status" value="1"/>
</dbReference>
<evidence type="ECO:0000256" key="6">
    <source>
        <dbReference type="PROSITE-ProRule" id="PRU00169"/>
    </source>
</evidence>
<feature type="domain" description="HTH LytTR-type" evidence="8">
    <location>
        <begin position="129"/>
        <end position="226"/>
    </location>
</feature>
<gene>
    <name evidence="9" type="ORF">OIK42_02685</name>
</gene>
<protein>
    <submittedName>
        <fullName evidence="9">Response regulator</fullName>
    </submittedName>
</protein>
<feature type="modified residue" description="4-aspartylphosphate" evidence="6">
    <location>
        <position position="54"/>
    </location>
</feature>
<keyword evidence="2" id="KW-0902">Two-component regulatory system</keyword>
<evidence type="ECO:0000313" key="9">
    <source>
        <dbReference type="EMBL" id="MDC8829661.1"/>
    </source>
</evidence>
<dbReference type="InterPro" id="IPR001789">
    <property type="entry name" value="Sig_transdc_resp-reg_receiver"/>
</dbReference>
<comment type="caution">
    <text evidence="9">The sequence shown here is derived from an EMBL/GenBank/DDBJ whole genome shotgun (WGS) entry which is preliminary data.</text>
</comment>
<evidence type="ECO:0000313" key="10">
    <source>
        <dbReference type="Proteomes" id="UP001218788"/>
    </source>
</evidence>
<evidence type="ECO:0000256" key="1">
    <source>
        <dbReference type="ARBA" id="ARBA00022553"/>
    </source>
</evidence>
<dbReference type="InterPro" id="IPR007492">
    <property type="entry name" value="LytTR_DNA-bd_dom"/>
</dbReference>
<dbReference type="EMBL" id="JAQQXP010000001">
    <property type="protein sequence ID" value="MDC8829661.1"/>
    <property type="molecule type" value="Genomic_DNA"/>
</dbReference>
<reference evidence="9 10" key="1">
    <citation type="submission" date="2022-10" db="EMBL/GenBank/DDBJ databases">
        <title>Alteromonas sp. chi3 Genome sequencing.</title>
        <authorList>
            <person name="Park S."/>
        </authorList>
    </citation>
    <scope>NUCLEOTIDE SEQUENCE [LARGE SCALE GENOMIC DNA]</scope>
    <source>
        <strain evidence="10">chi3</strain>
    </source>
</reference>
<dbReference type="Pfam" id="PF00072">
    <property type="entry name" value="Response_reg"/>
    <property type="match status" value="1"/>
</dbReference>
<feature type="domain" description="Response regulatory" evidence="7">
    <location>
        <begin position="3"/>
        <end position="114"/>
    </location>
</feature>
<dbReference type="InterPro" id="IPR011006">
    <property type="entry name" value="CheY-like_superfamily"/>
</dbReference>
<proteinExistence type="predicted"/>
<keyword evidence="4" id="KW-0238">DNA-binding</keyword>
<evidence type="ECO:0000256" key="5">
    <source>
        <dbReference type="ARBA" id="ARBA00023163"/>
    </source>
</evidence>
<dbReference type="RefSeq" id="WP_273638158.1">
    <property type="nucleotide sequence ID" value="NZ_JAQQXP010000001.1"/>
</dbReference>
<dbReference type="Gene3D" id="2.40.50.1020">
    <property type="entry name" value="LytTr DNA-binding domain"/>
    <property type="match status" value="1"/>
</dbReference>
<evidence type="ECO:0000256" key="4">
    <source>
        <dbReference type="ARBA" id="ARBA00023125"/>
    </source>
</evidence>
<accession>A0ABT5KZG5</accession>